<dbReference type="Pfam" id="PF00563">
    <property type="entry name" value="EAL"/>
    <property type="match status" value="1"/>
</dbReference>
<evidence type="ECO:0000259" key="4">
    <source>
        <dbReference type="PROSITE" id="PS50887"/>
    </source>
</evidence>
<dbReference type="Gene3D" id="3.40.50.2300">
    <property type="match status" value="1"/>
</dbReference>
<dbReference type="InterPro" id="IPR043128">
    <property type="entry name" value="Rev_trsase/Diguanyl_cyclase"/>
</dbReference>
<feature type="domain" description="Response regulatory" evidence="2">
    <location>
        <begin position="8"/>
        <end position="123"/>
    </location>
</feature>
<reference evidence="6" key="1">
    <citation type="journal article" date="2017" name="Int. J. Syst. Evol. Microbiol.">
        <title>Notoacmeibacter marinus gen. nov., sp. nov., isolated from the gut of a limpet and proposal of Notoacmeibacteraceae fam. nov. in the order Rhizobiales of the class Alphaproteobacteria.</title>
        <authorList>
            <person name="Huang Z."/>
            <person name="Guo F."/>
            <person name="Lai Q."/>
        </authorList>
    </citation>
    <scope>NUCLEOTIDE SEQUENCE [LARGE SCALE GENOMIC DNA]</scope>
    <source>
        <strain evidence="6">XMTR2A4</strain>
    </source>
</reference>
<dbReference type="InterPro" id="IPR000160">
    <property type="entry name" value="GGDEF_dom"/>
</dbReference>
<keyword evidence="6" id="KW-1185">Reference proteome</keyword>
<dbReference type="InterPro" id="IPR029787">
    <property type="entry name" value="Nucleotide_cyclase"/>
</dbReference>
<dbReference type="InterPro" id="IPR001633">
    <property type="entry name" value="EAL_dom"/>
</dbReference>
<dbReference type="SMART" id="SM00052">
    <property type="entry name" value="EAL"/>
    <property type="match status" value="1"/>
</dbReference>
<dbReference type="Gene3D" id="3.20.20.450">
    <property type="entry name" value="EAL domain"/>
    <property type="match status" value="1"/>
</dbReference>
<evidence type="ECO:0000259" key="2">
    <source>
        <dbReference type="PROSITE" id="PS50110"/>
    </source>
</evidence>
<dbReference type="OrthoDB" id="9814202at2"/>
<feature type="domain" description="EAL" evidence="3">
    <location>
        <begin position="411"/>
        <end position="661"/>
    </location>
</feature>
<dbReference type="CDD" id="cd01948">
    <property type="entry name" value="EAL"/>
    <property type="match status" value="1"/>
</dbReference>
<dbReference type="SUPFAM" id="SSF141868">
    <property type="entry name" value="EAL domain-like"/>
    <property type="match status" value="1"/>
</dbReference>
<dbReference type="Pfam" id="PF00990">
    <property type="entry name" value="GGDEF"/>
    <property type="match status" value="1"/>
</dbReference>
<comment type="caution">
    <text evidence="1">Lacks conserved residue(s) required for the propagation of feature annotation.</text>
</comment>
<dbReference type="EMBL" id="NBYO01000001">
    <property type="protein sequence ID" value="OXT02523.1"/>
    <property type="molecule type" value="Genomic_DNA"/>
</dbReference>
<dbReference type="SUPFAM" id="SSF55073">
    <property type="entry name" value="Nucleotide cyclase"/>
    <property type="match status" value="1"/>
</dbReference>
<dbReference type="InterPro" id="IPR001789">
    <property type="entry name" value="Sig_transdc_resp-reg_receiver"/>
</dbReference>
<comment type="caution">
    <text evidence="5">The sequence shown here is derived from an EMBL/GenBank/DDBJ whole genome shotgun (WGS) entry which is preliminary data.</text>
</comment>
<dbReference type="PROSITE" id="PS50883">
    <property type="entry name" value="EAL"/>
    <property type="match status" value="1"/>
</dbReference>
<proteinExistence type="predicted"/>
<gene>
    <name evidence="5" type="ORF">B7H23_06415</name>
</gene>
<dbReference type="PROSITE" id="PS50887">
    <property type="entry name" value="GGDEF"/>
    <property type="match status" value="1"/>
</dbReference>
<evidence type="ECO:0000256" key="1">
    <source>
        <dbReference type="PROSITE-ProRule" id="PRU00169"/>
    </source>
</evidence>
<evidence type="ECO:0000313" key="5">
    <source>
        <dbReference type="EMBL" id="OXT02523.1"/>
    </source>
</evidence>
<dbReference type="InterPro" id="IPR035919">
    <property type="entry name" value="EAL_sf"/>
</dbReference>
<dbReference type="PANTHER" id="PTHR44757">
    <property type="entry name" value="DIGUANYLATE CYCLASE DGCP"/>
    <property type="match status" value="1"/>
</dbReference>
<dbReference type="GO" id="GO:0000160">
    <property type="term" value="P:phosphorelay signal transduction system"/>
    <property type="evidence" value="ECO:0007669"/>
    <property type="project" value="InterPro"/>
</dbReference>
<dbReference type="CDD" id="cd01949">
    <property type="entry name" value="GGDEF"/>
    <property type="match status" value="1"/>
</dbReference>
<dbReference type="RefSeq" id="WP_094076476.1">
    <property type="nucleotide sequence ID" value="NZ_NBYO01000001.1"/>
</dbReference>
<feature type="domain" description="GGDEF" evidence="4">
    <location>
        <begin position="268"/>
        <end position="402"/>
    </location>
</feature>
<evidence type="ECO:0008006" key="7">
    <source>
        <dbReference type="Google" id="ProtNLM"/>
    </source>
</evidence>
<dbReference type="AlphaFoldDB" id="A0A231V2W3"/>
<dbReference type="NCBIfam" id="TIGR00254">
    <property type="entry name" value="GGDEF"/>
    <property type="match status" value="1"/>
</dbReference>
<accession>A0A231V2W3</accession>
<organism evidence="5 6">
    <name type="scientific">Notoacmeibacter marinus</name>
    <dbReference type="NCBI Taxonomy" id="1876515"/>
    <lineage>
        <taxon>Bacteria</taxon>
        <taxon>Pseudomonadati</taxon>
        <taxon>Pseudomonadota</taxon>
        <taxon>Alphaproteobacteria</taxon>
        <taxon>Hyphomicrobiales</taxon>
        <taxon>Notoacmeibacteraceae</taxon>
        <taxon>Notoacmeibacter</taxon>
    </lineage>
</organism>
<dbReference type="Gene3D" id="3.30.70.270">
    <property type="match status" value="1"/>
</dbReference>
<evidence type="ECO:0000259" key="3">
    <source>
        <dbReference type="PROSITE" id="PS50883"/>
    </source>
</evidence>
<dbReference type="SUPFAM" id="SSF52172">
    <property type="entry name" value="CheY-like"/>
    <property type="match status" value="1"/>
</dbReference>
<dbReference type="SMART" id="SM00267">
    <property type="entry name" value="GGDEF"/>
    <property type="match status" value="1"/>
</dbReference>
<dbReference type="Proteomes" id="UP000215405">
    <property type="component" value="Unassembled WGS sequence"/>
</dbReference>
<evidence type="ECO:0000313" key="6">
    <source>
        <dbReference type="Proteomes" id="UP000215405"/>
    </source>
</evidence>
<protein>
    <recommendedName>
        <fullName evidence="7">Diguanylate cyclase</fullName>
    </recommendedName>
</protein>
<dbReference type="PROSITE" id="PS50110">
    <property type="entry name" value="RESPONSE_REGULATORY"/>
    <property type="match status" value="1"/>
</dbReference>
<dbReference type="InterPro" id="IPR052155">
    <property type="entry name" value="Biofilm_reg_signaling"/>
</dbReference>
<sequence>MPAKQTYRILLADADRDRLLVVREALSELTRTSLSVTTCHSAGAMIGLLKRDTFDLILAAADLPGCCGAELLCWMKAQARQVPIVLIAPEWQNSDEMEYSGAADLLHHGELTAPILERAIRYAVYGHDRQAMTMSVLENTEAAIAVIDGENRVRMANSAFWSAAAQSAASAGRFQSDVLLAKVLRHETGQIHVGDRVFESRVVDLPHDFRSIVLVDVTRHAMALEERRDTEKRITHLATHDPLTGLPNRLGFSGEINKRIRSAKLEEREFYLVTFDLKRFKEINDVFGHATGDGLLRSVAKRMRECLREDEYLARLGGDEFVVIQPKTQSDDDKLPSVVRRVLKACDQSFSIKKKLINVSLSAGISIYPDHGRTAEELQANAGCAIGRIKQNPLERVCTFDENMDRALRKRRTLAADLQKALEDRAIEVHFQPKARVGDCRLTGFEALARWTHPELGPISPVEFISIAEEYGMIIELGRCLMEKACSIAYHWPRDLQLAINVSPVQIIHTDLVETVRETLLTTGLNPKRLEIEITESLLIGDTERTLDVLRKLRAMDISIAMDDFGTGYSSLSALMAFPFDTLKIDRSFIEKITHNPQAYEIVRSVIGLGRMMDFKVVAEGVDMQSHIDFLREHGCSEMQGFLLGKPMPAEQVTRLIEAGPVLKYTASPGVVPRAA</sequence>
<dbReference type="PANTHER" id="PTHR44757:SF2">
    <property type="entry name" value="BIOFILM ARCHITECTURE MAINTENANCE PROTEIN MBAA"/>
    <property type="match status" value="1"/>
</dbReference>
<dbReference type="CDD" id="cd00156">
    <property type="entry name" value="REC"/>
    <property type="match status" value="1"/>
</dbReference>
<dbReference type="InterPro" id="IPR011006">
    <property type="entry name" value="CheY-like_superfamily"/>
</dbReference>
<name>A0A231V2W3_9HYPH</name>